<dbReference type="Proteomes" id="UP000784294">
    <property type="component" value="Unassembled WGS sequence"/>
</dbReference>
<name>A0A3S5FFC7_9PLAT</name>
<evidence type="ECO:0000313" key="2">
    <source>
        <dbReference type="Proteomes" id="UP000784294"/>
    </source>
</evidence>
<organism evidence="1 2">
    <name type="scientific">Protopolystoma xenopodis</name>
    <dbReference type="NCBI Taxonomy" id="117903"/>
    <lineage>
        <taxon>Eukaryota</taxon>
        <taxon>Metazoa</taxon>
        <taxon>Spiralia</taxon>
        <taxon>Lophotrochozoa</taxon>
        <taxon>Platyhelminthes</taxon>
        <taxon>Monogenea</taxon>
        <taxon>Polyopisthocotylea</taxon>
        <taxon>Polystomatidea</taxon>
        <taxon>Polystomatidae</taxon>
        <taxon>Protopolystoma</taxon>
    </lineage>
</organism>
<comment type="caution">
    <text evidence="1">The sequence shown here is derived from an EMBL/GenBank/DDBJ whole genome shotgun (WGS) entry which is preliminary data.</text>
</comment>
<keyword evidence="2" id="KW-1185">Reference proteome</keyword>
<gene>
    <name evidence="1" type="ORF">PXEA_LOCUS24397</name>
</gene>
<reference evidence="1" key="1">
    <citation type="submission" date="2018-11" db="EMBL/GenBank/DDBJ databases">
        <authorList>
            <consortium name="Pathogen Informatics"/>
        </authorList>
    </citation>
    <scope>NUCLEOTIDE SEQUENCE</scope>
</reference>
<protein>
    <submittedName>
        <fullName evidence="1">Uncharacterized protein</fullName>
    </submittedName>
</protein>
<dbReference type="AlphaFoldDB" id="A0A3S5FFC7"/>
<dbReference type="OrthoDB" id="552049at2759"/>
<evidence type="ECO:0000313" key="1">
    <source>
        <dbReference type="EMBL" id="VEL30957.1"/>
    </source>
</evidence>
<dbReference type="EMBL" id="CAAALY010117279">
    <property type="protein sequence ID" value="VEL30957.1"/>
    <property type="molecule type" value="Genomic_DNA"/>
</dbReference>
<sequence>MYSNFPLLLLKERRATEAQNQREREIARKQRNEEVRQLVAYIKRRDNRIKKESERLAAVASEAAARTHEQAKRARAR</sequence>
<accession>A0A3S5FFC7</accession>
<proteinExistence type="predicted"/>